<sequence length="375" mass="39138">MDTPASPESPVSPKAPFRIQPSEAAKSRRRPSTAAAANNDGSFALPPPPTRSRRIIQMKPRPQDEKKPAEPATASKSSVSTAGAKRTAAVPAASEAGPAKKKQPSASSAAGRKIARKTAHSLIERRRRSKMNEEFAVLKDMIPACTGEMHKLAILQASIEYVRYLQDCVEKLKAQRELPAQNTPGMEGISTPSGRGPYNPDHKGRQVYSEEQHSPDVEMAGSDDVPSPSFTSASHQPSVSPTLRAQDPSTGRHDSYASLSAAAVEHHRHYSYSSATTSPAFGPLAGGYGAAGYTPSNHSAAGSALTSPTLGPLQERDRDLDQEAMAALLMLNSDRRGTVSSTSGGSNAAAVSAASGGGGSGGSGRGMSVRDMLSA</sequence>
<dbReference type="SMART" id="SM00353">
    <property type="entry name" value="HLH"/>
    <property type="match status" value="1"/>
</dbReference>
<protein>
    <submittedName>
        <fullName evidence="3">Putative helix-loop-helix dna-binding domain-containing protein</fullName>
    </submittedName>
</protein>
<organism evidence="3 4">
    <name type="scientific">Diaporthe ampelina</name>
    <dbReference type="NCBI Taxonomy" id="1214573"/>
    <lineage>
        <taxon>Eukaryota</taxon>
        <taxon>Fungi</taxon>
        <taxon>Dikarya</taxon>
        <taxon>Ascomycota</taxon>
        <taxon>Pezizomycotina</taxon>
        <taxon>Sordariomycetes</taxon>
        <taxon>Sordariomycetidae</taxon>
        <taxon>Diaporthales</taxon>
        <taxon>Diaporthaceae</taxon>
        <taxon>Diaporthe</taxon>
    </lineage>
</organism>
<proteinExistence type="predicted"/>
<dbReference type="STRING" id="1214573.A0A0G2H786"/>
<gene>
    <name evidence="3" type="ORF">UCDDA912_g09004</name>
</gene>
<keyword evidence="4" id="KW-1185">Reference proteome</keyword>
<keyword evidence="3" id="KW-0238">DNA-binding</keyword>
<dbReference type="PANTHER" id="PTHR46266">
    <property type="entry name" value="TRANSCRIPTION FACTOR TT8"/>
    <property type="match status" value="1"/>
</dbReference>
<feature type="region of interest" description="Disordered" evidence="1">
    <location>
        <begin position="1"/>
        <end position="115"/>
    </location>
</feature>
<evidence type="ECO:0000259" key="2">
    <source>
        <dbReference type="PROSITE" id="PS50888"/>
    </source>
</evidence>
<feature type="compositionally biased region" description="Gly residues" evidence="1">
    <location>
        <begin position="355"/>
        <end position="365"/>
    </location>
</feature>
<dbReference type="GO" id="GO:0046983">
    <property type="term" value="F:protein dimerization activity"/>
    <property type="evidence" value="ECO:0007669"/>
    <property type="project" value="InterPro"/>
</dbReference>
<name>A0A0G2H786_9PEZI</name>
<reference evidence="3 4" key="1">
    <citation type="submission" date="2015-05" db="EMBL/GenBank/DDBJ databases">
        <title>Distinctive expansion of gene families associated with plant cell wall degradation and secondary metabolism in the genomes of grapevine trunk pathogens.</title>
        <authorList>
            <person name="Lawrence D.P."/>
            <person name="Travadon R."/>
            <person name="Rolshausen P.E."/>
            <person name="Baumgartner K."/>
        </authorList>
    </citation>
    <scope>NUCLEOTIDE SEQUENCE [LARGE SCALE GENOMIC DNA]</scope>
    <source>
        <strain evidence="3">DA912</strain>
    </source>
</reference>
<dbReference type="SUPFAM" id="SSF47459">
    <property type="entry name" value="HLH, helix-loop-helix DNA-binding domain"/>
    <property type="match status" value="1"/>
</dbReference>
<comment type="caution">
    <text evidence="3">The sequence shown here is derived from an EMBL/GenBank/DDBJ whole genome shotgun (WGS) entry which is preliminary data.</text>
</comment>
<dbReference type="EMBL" id="LCUC01000418">
    <property type="protein sequence ID" value="KKY31048.1"/>
    <property type="molecule type" value="Genomic_DNA"/>
</dbReference>
<feature type="compositionally biased region" description="Low complexity" evidence="1">
    <location>
        <begin position="88"/>
        <end position="97"/>
    </location>
</feature>
<feature type="compositionally biased region" description="Low complexity" evidence="1">
    <location>
        <begin position="338"/>
        <end position="354"/>
    </location>
</feature>
<dbReference type="InterPro" id="IPR011598">
    <property type="entry name" value="bHLH_dom"/>
</dbReference>
<dbReference type="AlphaFoldDB" id="A0A0G2H786"/>
<reference evidence="3 4" key="2">
    <citation type="submission" date="2015-05" db="EMBL/GenBank/DDBJ databases">
        <authorList>
            <person name="Morales-Cruz A."/>
            <person name="Amrine K.C."/>
            <person name="Cantu D."/>
        </authorList>
    </citation>
    <scope>NUCLEOTIDE SEQUENCE [LARGE SCALE GENOMIC DNA]</scope>
    <source>
        <strain evidence="3">DA912</strain>
    </source>
</reference>
<dbReference type="GO" id="GO:0003677">
    <property type="term" value="F:DNA binding"/>
    <property type="evidence" value="ECO:0007669"/>
    <property type="project" value="UniProtKB-KW"/>
</dbReference>
<feature type="region of interest" description="Disordered" evidence="1">
    <location>
        <begin position="179"/>
        <end position="255"/>
    </location>
</feature>
<evidence type="ECO:0000256" key="1">
    <source>
        <dbReference type="SAM" id="MobiDB-lite"/>
    </source>
</evidence>
<evidence type="ECO:0000313" key="3">
    <source>
        <dbReference type="EMBL" id="KKY31048.1"/>
    </source>
</evidence>
<dbReference type="PANTHER" id="PTHR46266:SF4">
    <property type="entry name" value="TRANSCRIPTION FACTOR TT8"/>
    <property type="match status" value="1"/>
</dbReference>
<dbReference type="PROSITE" id="PS50888">
    <property type="entry name" value="BHLH"/>
    <property type="match status" value="1"/>
</dbReference>
<feature type="domain" description="BHLH" evidence="2">
    <location>
        <begin position="115"/>
        <end position="165"/>
    </location>
</feature>
<dbReference type="OrthoDB" id="690068at2759"/>
<feature type="compositionally biased region" description="Basic and acidic residues" evidence="1">
    <location>
        <begin position="200"/>
        <end position="216"/>
    </location>
</feature>
<feature type="compositionally biased region" description="Polar residues" evidence="1">
    <location>
        <begin position="228"/>
        <end position="249"/>
    </location>
</feature>
<evidence type="ECO:0000313" key="4">
    <source>
        <dbReference type="Proteomes" id="UP000034680"/>
    </source>
</evidence>
<feature type="region of interest" description="Disordered" evidence="1">
    <location>
        <begin position="336"/>
        <end position="375"/>
    </location>
</feature>
<dbReference type="Gene3D" id="4.10.280.10">
    <property type="entry name" value="Helix-loop-helix DNA-binding domain"/>
    <property type="match status" value="1"/>
</dbReference>
<dbReference type="Proteomes" id="UP000034680">
    <property type="component" value="Unassembled WGS sequence"/>
</dbReference>
<dbReference type="Pfam" id="PF00010">
    <property type="entry name" value="HLH"/>
    <property type="match status" value="1"/>
</dbReference>
<accession>A0A0G2H786</accession>
<dbReference type="InterPro" id="IPR036638">
    <property type="entry name" value="HLH_DNA-bd_sf"/>
</dbReference>